<evidence type="ECO:0000313" key="10">
    <source>
        <dbReference type="Proteomes" id="UP000523079"/>
    </source>
</evidence>
<keyword evidence="5 7" id="KW-0472">Membrane</keyword>
<dbReference type="PANTHER" id="PTHR36115:SF6">
    <property type="entry name" value="PROLINE-RICH ANTIGEN HOMOLOG"/>
    <property type="match status" value="1"/>
</dbReference>
<evidence type="ECO:0000256" key="2">
    <source>
        <dbReference type="ARBA" id="ARBA00022475"/>
    </source>
</evidence>
<feature type="transmembrane region" description="Helical" evidence="7">
    <location>
        <begin position="173"/>
        <end position="197"/>
    </location>
</feature>
<protein>
    <submittedName>
        <fullName evidence="9">Putative RDD family membrane protein YckC</fullName>
    </submittedName>
</protein>
<keyword evidence="3 7" id="KW-0812">Transmembrane</keyword>
<dbReference type="Proteomes" id="UP000523079">
    <property type="component" value="Unassembled WGS sequence"/>
</dbReference>
<organism evidence="9 10">
    <name type="scientific">Microlunatus kandeliicorticis</name>
    <dbReference type="NCBI Taxonomy" id="1759536"/>
    <lineage>
        <taxon>Bacteria</taxon>
        <taxon>Bacillati</taxon>
        <taxon>Actinomycetota</taxon>
        <taxon>Actinomycetes</taxon>
        <taxon>Propionibacteriales</taxon>
        <taxon>Propionibacteriaceae</taxon>
        <taxon>Microlunatus</taxon>
    </lineage>
</organism>
<gene>
    <name evidence="9" type="ORF">FHX74_003045</name>
</gene>
<keyword evidence="10" id="KW-1185">Reference proteome</keyword>
<dbReference type="Pfam" id="PF06271">
    <property type="entry name" value="RDD"/>
    <property type="match status" value="1"/>
</dbReference>
<feature type="compositionally biased region" description="Polar residues" evidence="6">
    <location>
        <begin position="62"/>
        <end position="84"/>
    </location>
</feature>
<dbReference type="AlphaFoldDB" id="A0A7W3IUD5"/>
<comment type="caution">
    <text evidence="9">The sequence shown here is derived from an EMBL/GenBank/DDBJ whole genome shotgun (WGS) entry which is preliminary data.</text>
</comment>
<feature type="compositionally biased region" description="Basic and acidic residues" evidence="6">
    <location>
        <begin position="1"/>
        <end position="11"/>
    </location>
</feature>
<keyword evidence="4 7" id="KW-1133">Transmembrane helix</keyword>
<evidence type="ECO:0000259" key="8">
    <source>
        <dbReference type="Pfam" id="PF06271"/>
    </source>
</evidence>
<sequence>MDAGREPEHEGWAAPHRPPEDANPAGPANPQSHLHRPRTDPFDAPAAGSHPDQDGLPVDGPTSGQTWQPWEQHQTEGHQTNWHQTDPHQTDPHRSERNQSRQHQPWPVHPSAQTGASPGPSWSPEQPWPQDRAWPAPAQGYGGPVQPYPGVPAGPGVVPAPLRSDYAHWGRRVAASLIDGIPGIVFAVVLMIGYIRFLVAVFEDSVQGAAPALPAGFGPWMVALVVLYVIMLGWSVYDRWLLQGRTGQTLGKRVLKIRLINEANGAPIGAGMAFARDLVHYLDGVAYVGYLWPLWDEKRQTFADKLLKTVVVDVPENTPITLAKDRTPPEPFR</sequence>
<feature type="transmembrane region" description="Helical" evidence="7">
    <location>
        <begin position="217"/>
        <end position="237"/>
    </location>
</feature>
<evidence type="ECO:0000256" key="5">
    <source>
        <dbReference type="ARBA" id="ARBA00023136"/>
    </source>
</evidence>
<dbReference type="EMBL" id="JACGWT010000005">
    <property type="protein sequence ID" value="MBA8795409.1"/>
    <property type="molecule type" value="Genomic_DNA"/>
</dbReference>
<dbReference type="GO" id="GO:0005886">
    <property type="term" value="C:plasma membrane"/>
    <property type="evidence" value="ECO:0007669"/>
    <property type="project" value="UniProtKB-SubCell"/>
</dbReference>
<feature type="compositionally biased region" description="Basic and acidic residues" evidence="6">
    <location>
        <begin position="85"/>
        <end position="99"/>
    </location>
</feature>
<dbReference type="InterPro" id="IPR010432">
    <property type="entry name" value="RDD"/>
</dbReference>
<evidence type="ECO:0000313" key="9">
    <source>
        <dbReference type="EMBL" id="MBA8795409.1"/>
    </source>
</evidence>
<dbReference type="PANTHER" id="PTHR36115">
    <property type="entry name" value="PROLINE-RICH ANTIGEN HOMOLOG-RELATED"/>
    <property type="match status" value="1"/>
</dbReference>
<feature type="domain" description="RDD" evidence="8">
    <location>
        <begin position="166"/>
        <end position="307"/>
    </location>
</feature>
<proteinExistence type="predicted"/>
<dbReference type="RefSeq" id="WP_182561035.1">
    <property type="nucleotide sequence ID" value="NZ_JACGWT010000005.1"/>
</dbReference>
<evidence type="ECO:0000256" key="7">
    <source>
        <dbReference type="SAM" id="Phobius"/>
    </source>
</evidence>
<evidence type="ECO:0000256" key="1">
    <source>
        <dbReference type="ARBA" id="ARBA00004651"/>
    </source>
</evidence>
<dbReference type="InterPro" id="IPR051791">
    <property type="entry name" value="Pra-immunoreactive"/>
</dbReference>
<evidence type="ECO:0000256" key="4">
    <source>
        <dbReference type="ARBA" id="ARBA00022989"/>
    </source>
</evidence>
<name>A0A7W3IUD5_9ACTN</name>
<keyword evidence="2" id="KW-1003">Cell membrane</keyword>
<evidence type="ECO:0000256" key="6">
    <source>
        <dbReference type="SAM" id="MobiDB-lite"/>
    </source>
</evidence>
<evidence type="ECO:0000256" key="3">
    <source>
        <dbReference type="ARBA" id="ARBA00022692"/>
    </source>
</evidence>
<reference evidence="9 10" key="1">
    <citation type="submission" date="2020-07" db="EMBL/GenBank/DDBJ databases">
        <title>Sequencing the genomes of 1000 actinobacteria strains.</title>
        <authorList>
            <person name="Klenk H.-P."/>
        </authorList>
    </citation>
    <scope>NUCLEOTIDE SEQUENCE [LARGE SCALE GENOMIC DNA]</scope>
    <source>
        <strain evidence="9 10">DSM 100723</strain>
    </source>
</reference>
<feature type="region of interest" description="Disordered" evidence="6">
    <location>
        <begin position="1"/>
        <end position="148"/>
    </location>
</feature>
<accession>A0A7W3IUD5</accession>
<comment type="subcellular location">
    <subcellularLocation>
        <location evidence="1">Cell membrane</location>
        <topology evidence="1">Multi-pass membrane protein</topology>
    </subcellularLocation>
</comment>